<dbReference type="InterPro" id="IPR050553">
    <property type="entry name" value="Thioredoxin_ResA/DsbE_sf"/>
</dbReference>
<dbReference type="PANTHER" id="PTHR42852:SF18">
    <property type="entry name" value="CHROMOSOME UNDETERMINED SCAFFOLD_47, WHOLE GENOME SHOTGUN SEQUENCE"/>
    <property type="match status" value="1"/>
</dbReference>
<dbReference type="SUPFAM" id="SSF52833">
    <property type="entry name" value="Thioredoxin-like"/>
    <property type="match status" value="1"/>
</dbReference>
<accession>A0ABR7KPA4</accession>
<reference evidence="2 3" key="1">
    <citation type="submission" date="2020-08" db="EMBL/GenBank/DDBJ databases">
        <authorList>
            <person name="Sun Q."/>
            <person name="Inoue M."/>
        </authorList>
    </citation>
    <scope>NUCLEOTIDE SEQUENCE [LARGE SCALE GENOMIC DNA]</scope>
    <source>
        <strain evidence="2 3">CCM 8938</strain>
    </source>
</reference>
<dbReference type="Pfam" id="PF08534">
    <property type="entry name" value="Redoxin"/>
    <property type="match status" value="1"/>
</dbReference>
<evidence type="ECO:0000259" key="1">
    <source>
        <dbReference type="PROSITE" id="PS51352"/>
    </source>
</evidence>
<protein>
    <submittedName>
        <fullName evidence="2">TlpA family protein disulfide reductase</fullName>
    </submittedName>
</protein>
<dbReference type="Gene3D" id="3.40.30.10">
    <property type="entry name" value="Glutaredoxin"/>
    <property type="match status" value="1"/>
</dbReference>
<dbReference type="InterPro" id="IPR013740">
    <property type="entry name" value="Redoxin"/>
</dbReference>
<name>A0ABR7KPA4_9SPHI</name>
<evidence type="ECO:0000313" key="2">
    <source>
        <dbReference type="EMBL" id="MBC6109919.1"/>
    </source>
</evidence>
<feature type="domain" description="Thioredoxin" evidence="1">
    <location>
        <begin position="140"/>
        <end position="276"/>
    </location>
</feature>
<gene>
    <name evidence="2" type="ORF">H7U22_05745</name>
</gene>
<dbReference type="PANTHER" id="PTHR42852">
    <property type="entry name" value="THIOL:DISULFIDE INTERCHANGE PROTEIN DSBE"/>
    <property type="match status" value="1"/>
</dbReference>
<dbReference type="RefSeq" id="WP_187070395.1">
    <property type="nucleotide sequence ID" value="NZ_JACRYL010000004.1"/>
</dbReference>
<comment type="caution">
    <text evidence="2">The sequence shown here is derived from an EMBL/GenBank/DDBJ whole genome shotgun (WGS) entry which is preliminary data.</text>
</comment>
<evidence type="ECO:0000313" key="3">
    <source>
        <dbReference type="Proteomes" id="UP000652755"/>
    </source>
</evidence>
<dbReference type="InterPro" id="IPR036249">
    <property type="entry name" value="Thioredoxin-like_sf"/>
</dbReference>
<dbReference type="CDD" id="cd02966">
    <property type="entry name" value="TlpA_like_family"/>
    <property type="match status" value="1"/>
</dbReference>
<organism evidence="2 3">
    <name type="scientific">Pedobacter fastidiosus</name>
    <dbReference type="NCBI Taxonomy" id="2765361"/>
    <lineage>
        <taxon>Bacteria</taxon>
        <taxon>Pseudomonadati</taxon>
        <taxon>Bacteroidota</taxon>
        <taxon>Sphingobacteriia</taxon>
        <taxon>Sphingobacteriales</taxon>
        <taxon>Sphingobacteriaceae</taxon>
        <taxon>Pedobacter</taxon>
    </lineage>
</organism>
<keyword evidence="3" id="KW-1185">Reference proteome</keyword>
<dbReference type="PROSITE" id="PS51257">
    <property type="entry name" value="PROKAR_LIPOPROTEIN"/>
    <property type="match status" value="1"/>
</dbReference>
<dbReference type="Proteomes" id="UP000652755">
    <property type="component" value="Unassembled WGS sequence"/>
</dbReference>
<proteinExistence type="predicted"/>
<dbReference type="PROSITE" id="PS51352">
    <property type="entry name" value="THIOREDOXIN_2"/>
    <property type="match status" value="1"/>
</dbReference>
<dbReference type="EMBL" id="JACRYL010000004">
    <property type="protein sequence ID" value="MBC6109919.1"/>
    <property type="molecule type" value="Genomic_DNA"/>
</dbReference>
<dbReference type="InterPro" id="IPR013766">
    <property type="entry name" value="Thioredoxin_domain"/>
</dbReference>
<sequence>MRNLLIIICVSTLVSCNQNSKTIKLDDSVAVVAPMKKDLSNVGQPQFPLSEITKDFLTYWTYHTHYVKLYNKFLAFDEAGKEIKKLAFLEKLKSGNYLPLLLNSKNDTLNYKLTKIPAKSFKDLSSVISNDAITEIKHFKLEGKPVPPFKFKDVNGIEYSSANTRGKIVLFKCWFIGCVACVKEMPKLNQLVAFYKNRKDIVFISLAPDNDKALKEFFTKTKFDYSIVGNQDQYISKVLDVNIFPTHIIISKIGNIVSVVNNGDDVETILNAQAKL</sequence>